<evidence type="ECO:0000313" key="2">
    <source>
        <dbReference type="Proteomes" id="UP001432075"/>
    </source>
</evidence>
<dbReference type="Proteomes" id="UP001432075">
    <property type="component" value="Chromosome"/>
</dbReference>
<proteinExistence type="predicted"/>
<dbReference type="EMBL" id="CP108057">
    <property type="protein sequence ID" value="WUO44924.1"/>
    <property type="molecule type" value="Genomic_DNA"/>
</dbReference>
<dbReference type="Pfam" id="PF21813">
    <property type="entry name" value="DUF6882"/>
    <property type="match status" value="1"/>
</dbReference>
<keyword evidence="2" id="KW-1185">Reference proteome</keyword>
<name>A0ABZ1RFX3_9ACTN</name>
<dbReference type="InterPro" id="IPR049249">
    <property type="entry name" value="DUF6882"/>
</dbReference>
<sequence length="232" mass="24914">MVSEFSRFSDAFLLEAERHAAWGAEQLEALTAFLPEGPWTADLPTCAYRQEGLELRVAVLGTYDMDERSWMWGWANPGLRGTEVVALTGAIERYGRSQGIAELTEEALDLSGFADPRHAAEMLAFAGMGVAEAPGYFSQQAGPGTLVYFLPDDPQVPRPALDAIALPRTLVTGAGLIGRSARHAVTGYFDHHGVPRREDGDRITAELPGGSAAEIDFDAEGRIGAVRLTAAP</sequence>
<gene>
    <name evidence="1" type="ORF">OHU17_03370</name>
</gene>
<organism evidence="1 2">
    <name type="scientific">Streptomyces goshikiensis</name>
    <dbReference type="NCBI Taxonomy" id="1942"/>
    <lineage>
        <taxon>Bacteria</taxon>
        <taxon>Bacillati</taxon>
        <taxon>Actinomycetota</taxon>
        <taxon>Actinomycetes</taxon>
        <taxon>Kitasatosporales</taxon>
        <taxon>Streptomycetaceae</taxon>
        <taxon>Streptomyces</taxon>
    </lineage>
</organism>
<protein>
    <submittedName>
        <fullName evidence="1">Uncharacterized protein</fullName>
    </submittedName>
</protein>
<reference evidence="1" key="1">
    <citation type="submission" date="2022-10" db="EMBL/GenBank/DDBJ databases">
        <title>The complete genomes of actinobacterial strains from the NBC collection.</title>
        <authorList>
            <person name="Joergensen T.S."/>
            <person name="Alvarez Arevalo M."/>
            <person name="Sterndorff E.B."/>
            <person name="Faurdal D."/>
            <person name="Vuksanovic O."/>
            <person name="Mourched A.-S."/>
            <person name="Charusanti P."/>
            <person name="Shaw S."/>
            <person name="Blin K."/>
            <person name="Weber T."/>
        </authorList>
    </citation>
    <scope>NUCLEOTIDE SEQUENCE</scope>
    <source>
        <strain evidence="1">NBC_00283</strain>
    </source>
</reference>
<dbReference type="RefSeq" id="WP_190030742.1">
    <property type="nucleotide sequence ID" value="NZ_BMVE01000003.1"/>
</dbReference>
<evidence type="ECO:0000313" key="1">
    <source>
        <dbReference type="EMBL" id="WUO44924.1"/>
    </source>
</evidence>
<accession>A0ABZ1RFX3</accession>